<evidence type="ECO:0000256" key="4">
    <source>
        <dbReference type="ARBA" id="ARBA00022967"/>
    </source>
</evidence>
<dbReference type="EMBL" id="JACRTC010000001">
    <property type="protein sequence ID" value="MBC8569338.1"/>
    <property type="molecule type" value="Genomic_DNA"/>
</dbReference>
<evidence type="ECO:0000256" key="3">
    <source>
        <dbReference type="ARBA" id="ARBA00022692"/>
    </source>
</evidence>
<dbReference type="GO" id="GO:0005886">
    <property type="term" value="C:plasma membrane"/>
    <property type="evidence" value="ECO:0007669"/>
    <property type="project" value="UniProtKB-SubCell"/>
</dbReference>
<evidence type="ECO:0000256" key="5">
    <source>
        <dbReference type="ARBA" id="ARBA00022982"/>
    </source>
</evidence>
<comment type="subunit">
    <text evidence="8">The complex is composed of six subunits: RnfA, RnfB, RnfC, RnfD, RnfE and RnfG.</text>
</comment>
<comment type="subcellular location">
    <subcellularLocation>
        <location evidence="8">Cell membrane</location>
        <topology evidence="8">Multi-pass membrane protein</topology>
    </subcellularLocation>
    <subcellularLocation>
        <location evidence="1">Endomembrane system</location>
        <topology evidence="1">Multi-pass membrane protein</topology>
    </subcellularLocation>
</comment>
<evidence type="ECO:0000256" key="1">
    <source>
        <dbReference type="ARBA" id="ARBA00004127"/>
    </source>
</evidence>
<evidence type="ECO:0000313" key="10">
    <source>
        <dbReference type="Proteomes" id="UP000660861"/>
    </source>
</evidence>
<feature type="transmembrane region" description="Helical" evidence="8">
    <location>
        <begin position="172"/>
        <end position="191"/>
    </location>
</feature>
<keyword evidence="7 8" id="KW-0472">Membrane</keyword>
<dbReference type="NCBIfam" id="NF003481">
    <property type="entry name" value="PRK05151.1"/>
    <property type="match status" value="1"/>
</dbReference>
<keyword evidence="6 8" id="KW-1133">Transmembrane helix</keyword>
<evidence type="ECO:0000256" key="6">
    <source>
        <dbReference type="ARBA" id="ARBA00022989"/>
    </source>
</evidence>
<keyword evidence="5 8" id="KW-0249">Electron transport</keyword>
<protein>
    <recommendedName>
        <fullName evidence="8">Ion-translocating oxidoreductase complex subunit A</fullName>
        <ecNumber evidence="8">7.-.-.-</ecNumber>
    </recommendedName>
    <alternativeName>
        <fullName evidence="8">Rnf electron transport complex subunit A</fullName>
    </alternativeName>
</protein>
<evidence type="ECO:0000256" key="8">
    <source>
        <dbReference type="HAMAP-Rule" id="MF_00459"/>
    </source>
</evidence>
<dbReference type="PIRSF" id="PIRSF006102">
    <property type="entry name" value="NQR_DE"/>
    <property type="match status" value="1"/>
</dbReference>
<dbReference type="PANTHER" id="PTHR30335:SF0">
    <property type="entry name" value="ION-TRANSLOCATING OXIDOREDUCTASE COMPLEX SUBUNIT A"/>
    <property type="match status" value="1"/>
</dbReference>
<dbReference type="Pfam" id="PF02508">
    <property type="entry name" value="Rnf-Nqr"/>
    <property type="match status" value="1"/>
</dbReference>
<evidence type="ECO:0000313" key="9">
    <source>
        <dbReference type="EMBL" id="MBC8569338.1"/>
    </source>
</evidence>
<keyword evidence="4 8" id="KW-1278">Translocase</keyword>
<comment type="function">
    <text evidence="8">Part of a membrane-bound complex that couples electron transfer with translocation of ions across the membrane.</text>
</comment>
<comment type="caution">
    <text evidence="9">The sequence shown here is derived from an EMBL/GenBank/DDBJ whole genome shotgun (WGS) entry which is preliminary data.</text>
</comment>
<name>A0A926E8V0_9FIRM</name>
<feature type="transmembrane region" description="Helical" evidence="8">
    <location>
        <begin position="6"/>
        <end position="31"/>
    </location>
</feature>
<reference evidence="9" key="1">
    <citation type="submission" date="2020-08" db="EMBL/GenBank/DDBJ databases">
        <title>Genome public.</title>
        <authorList>
            <person name="Liu C."/>
            <person name="Sun Q."/>
        </authorList>
    </citation>
    <scope>NUCLEOTIDE SEQUENCE</scope>
    <source>
        <strain evidence="9">NSJ-54</strain>
    </source>
</reference>
<feature type="transmembrane region" description="Helical" evidence="8">
    <location>
        <begin position="38"/>
        <end position="59"/>
    </location>
</feature>
<dbReference type="InterPro" id="IPR050133">
    <property type="entry name" value="NqrDE/RnfAE_oxidrdctase"/>
</dbReference>
<dbReference type="EC" id="7.-.-.-" evidence="8"/>
<dbReference type="Proteomes" id="UP000660861">
    <property type="component" value="Unassembled WGS sequence"/>
</dbReference>
<dbReference type="NCBIfam" id="TIGR01943">
    <property type="entry name" value="rnfA"/>
    <property type="match status" value="1"/>
</dbReference>
<feature type="transmembrane region" description="Helical" evidence="8">
    <location>
        <begin position="130"/>
        <end position="151"/>
    </location>
</feature>
<dbReference type="HAMAP" id="MF_00459">
    <property type="entry name" value="RsxA_RnfA"/>
    <property type="match status" value="1"/>
</dbReference>
<dbReference type="PANTHER" id="PTHR30335">
    <property type="entry name" value="INTEGRAL MEMBRANE PROTEIN OF SOXR-REDUCING COMPLEX"/>
    <property type="match status" value="1"/>
</dbReference>
<evidence type="ECO:0000256" key="7">
    <source>
        <dbReference type="ARBA" id="ARBA00023136"/>
    </source>
</evidence>
<keyword evidence="10" id="KW-1185">Reference proteome</keyword>
<gene>
    <name evidence="9" type="primary">rsxA</name>
    <name evidence="8" type="synonym">rnfA</name>
    <name evidence="9" type="ORF">H8709_00650</name>
</gene>
<feature type="transmembrane region" description="Helical" evidence="8">
    <location>
        <begin position="71"/>
        <end position="92"/>
    </location>
</feature>
<dbReference type="GO" id="GO:0012505">
    <property type="term" value="C:endomembrane system"/>
    <property type="evidence" value="ECO:0007669"/>
    <property type="project" value="UniProtKB-SubCell"/>
</dbReference>
<dbReference type="InterPro" id="IPR011293">
    <property type="entry name" value="Ion_transpt_RnfA/RsxA"/>
</dbReference>
<dbReference type="InterPro" id="IPR003667">
    <property type="entry name" value="NqrDE/RnfAE"/>
</dbReference>
<comment type="similarity">
    <text evidence="8">Belongs to the NqrDE/RnfAE family.</text>
</comment>
<keyword evidence="8" id="KW-1003">Cell membrane</keyword>
<accession>A0A926E8V0</accession>
<sequence>MKEIFMILVSAILVDNFVLSKFMGVCPFLGVSKKLDSAVGMGLAVTFVMVMASAVTYPIYKYLLLEYDLTYLNTIVFILVIAAFVQLVEIVLKKFIPALHKSLGVYLPLITTNCAVLGVTLLNVDNSYNFLNSIVNGAGAGLGFLLAMVLFSGVRQRMEGCDIPDSFKGMPITLVAASLVSLSFGGFMGVVDGLFK</sequence>
<dbReference type="AlphaFoldDB" id="A0A926E8V0"/>
<evidence type="ECO:0000256" key="2">
    <source>
        <dbReference type="ARBA" id="ARBA00022448"/>
    </source>
</evidence>
<proteinExistence type="inferred from homology"/>
<organism evidence="9 10">
    <name type="scientific">Zongyangia hominis</name>
    <dbReference type="NCBI Taxonomy" id="2763677"/>
    <lineage>
        <taxon>Bacteria</taxon>
        <taxon>Bacillati</taxon>
        <taxon>Bacillota</taxon>
        <taxon>Clostridia</taxon>
        <taxon>Eubacteriales</taxon>
        <taxon>Oscillospiraceae</taxon>
        <taxon>Zongyangia</taxon>
    </lineage>
</organism>
<keyword evidence="3 8" id="KW-0812">Transmembrane</keyword>
<dbReference type="RefSeq" id="WP_262396444.1">
    <property type="nucleotide sequence ID" value="NZ_JACRTC010000001.1"/>
</dbReference>
<dbReference type="GO" id="GO:0022900">
    <property type="term" value="P:electron transport chain"/>
    <property type="evidence" value="ECO:0007669"/>
    <property type="project" value="UniProtKB-UniRule"/>
</dbReference>
<feature type="transmembrane region" description="Helical" evidence="8">
    <location>
        <begin position="104"/>
        <end position="124"/>
    </location>
</feature>
<keyword evidence="2 8" id="KW-0813">Transport</keyword>